<comment type="caution">
    <text evidence="1">The sequence shown here is derived from an EMBL/GenBank/DDBJ whole genome shotgun (WGS) entry which is preliminary data.</text>
</comment>
<reference evidence="1" key="3">
    <citation type="submission" date="2021-06" db="EMBL/GenBank/DDBJ databases">
        <title>Chromosome-level genome assembly for S. haematobium.</title>
        <authorList>
            <person name="Stroehlein A.J."/>
        </authorList>
    </citation>
    <scope>NUCLEOTIDE SEQUENCE</scope>
</reference>
<reference evidence="1" key="2">
    <citation type="journal article" date="2019" name="Gigascience">
        <title>High-quality Schistosoma haematobium genome achieved by single-molecule and long-range sequencing.</title>
        <authorList>
            <person name="Stroehlein A.J."/>
            <person name="Korhonen P.K."/>
            <person name="Chong T.M."/>
            <person name="Lim Y.L."/>
            <person name="Chan K.G."/>
            <person name="Webster B."/>
            <person name="Rollinson D."/>
            <person name="Brindley P.J."/>
            <person name="Gasser R.B."/>
            <person name="Young N.D."/>
        </authorList>
    </citation>
    <scope>NUCLEOTIDE SEQUENCE</scope>
</reference>
<gene>
    <name evidence="1" type="ORF">MS3_00001807</name>
</gene>
<accession>A0A6A5DI17</accession>
<evidence type="ECO:0000313" key="2">
    <source>
        <dbReference type="Proteomes" id="UP000471633"/>
    </source>
</evidence>
<keyword evidence="2" id="KW-1185">Reference proteome</keyword>
<protein>
    <submittedName>
        <fullName evidence="1">Uncharacterized protein</fullName>
    </submittedName>
</protein>
<reference evidence="1" key="4">
    <citation type="journal article" date="2022" name="PLoS Pathog.">
        <title>Chromosome-level genome of Schistosoma haematobium underpins genome-wide explorations of molecular variation.</title>
        <authorList>
            <person name="Stroehlein A.J."/>
            <person name="Korhonen P.K."/>
            <person name="Lee V.V."/>
            <person name="Ralph S.A."/>
            <person name="Mentink-Kane M."/>
            <person name="You H."/>
            <person name="McManus D.P."/>
            <person name="Tchuente L.T."/>
            <person name="Stothard J.R."/>
            <person name="Kaur P."/>
            <person name="Dudchenko O."/>
            <person name="Aiden E.L."/>
            <person name="Yang B."/>
            <person name="Yang H."/>
            <person name="Emery A.M."/>
            <person name="Webster B.L."/>
            <person name="Brindley P.J."/>
            <person name="Rollinson D."/>
            <person name="Chang B.C.H."/>
            <person name="Gasser R.B."/>
            <person name="Young N.D."/>
        </authorList>
    </citation>
    <scope>NUCLEOTIDE SEQUENCE</scope>
</reference>
<evidence type="ECO:0000313" key="1">
    <source>
        <dbReference type="EMBL" id="KAH9595946.1"/>
    </source>
</evidence>
<organism evidence="1 2">
    <name type="scientific">Schistosoma haematobium</name>
    <name type="common">Blood fluke</name>
    <dbReference type="NCBI Taxonomy" id="6185"/>
    <lineage>
        <taxon>Eukaryota</taxon>
        <taxon>Metazoa</taxon>
        <taxon>Spiralia</taxon>
        <taxon>Lophotrochozoa</taxon>
        <taxon>Platyhelminthes</taxon>
        <taxon>Trematoda</taxon>
        <taxon>Digenea</taxon>
        <taxon>Strigeidida</taxon>
        <taxon>Schistosomatoidea</taxon>
        <taxon>Schistosomatidae</taxon>
        <taxon>Schistosoma</taxon>
    </lineage>
</organism>
<sequence>MKAPLHRRTIPSEESVKDFSGCNRHQIVKNNSSSSNVVSVRRGAIQVFINDICESLRGVFISSTRAEKYAKLHGAEQGSTVLSKMASKCGWICFGVTSLNLDLTINGEVLSRLHTVVDLSSPTTCRLQNRLWNNLSQSIRKIKPLPFTVHCIIVWCTSEKALNILAPVISSSFTSEIIGTLNV</sequence>
<dbReference type="AlphaFoldDB" id="A0A6A5DI17"/>
<dbReference type="CTD" id="24592802"/>
<name>A0A6A5DI17_SCHHA</name>
<dbReference type="GeneID" id="24592802"/>
<dbReference type="KEGG" id="shx:MS3_00001807"/>
<proteinExistence type="predicted"/>
<dbReference type="EMBL" id="AMPZ03000001">
    <property type="protein sequence ID" value="KAH9595946.1"/>
    <property type="molecule type" value="Genomic_DNA"/>
</dbReference>
<dbReference type="Proteomes" id="UP000471633">
    <property type="component" value="Unassembled WGS sequence"/>
</dbReference>
<reference evidence="1" key="1">
    <citation type="journal article" date="2012" name="Nat. Genet.">
        <title>Whole-genome sequence of Schistosoma haematobium.</title>
        <authorList>
            <person name="Young N.D."/>
            <person name="Jex A.R."/>
            <person name="Li B."/>
            <person name="Liu S."/>
            <person name="Yang L."/>
            <person name="Xiong Z."/>
            <person name="Li Y."/>
            <person name="Cantacessi C."/>
            <person name="Hall R.S."/>
            <person name="Xu X."/>
            <person name="Chen F."/>
            <person name="Wu X."/>
            <person name="Zerlotini A."/>
            <person name="Oliveira G."/>
            <person name="Hofmann A."/>
            <person name="Zhang G."/>
            <person name="Fang X."/>
            <person name="Kang Y."/>
            <person name="Campbell B.E."/>
            <person name="Loukas A."/>
            <person name="Ranganathan S."/>
            <person name="Rollinson D."/>
            <person name="Rinaldi G."/>
            <person name="Brindley P.J."/>
            <person name="Yang H."/>
            <person name="Wang J."/>
            <person name="Wang J."/>
            <person name="Gasser R.B."/>
        </authorList>
    </citation>
    <scope>NUCLEOTIDE SEQUENCE</scope>
</reference>
<dbReference type="RefSeq" id="XP_012796785.2">
    <property type="nucleotide sequence ID" value="XM_012941331.2"/>
</dbReference>